<dbReference type="InterPro" id="IPR010982">
    <property type="entry name" value="Lambda_DNA-bd_dom_sf"/>
</dbReference>
<organism evidence="2 3">
    <name type="scientific">Sphaerisporangium dianthi</name>
    <dbReference type="NCBI Taxonomy" id="1436120"/>
    <lineage>
        <taxon>Bacteria</taxon>
        <taxon>Bacillati</taxon>
        <taxon>Actinomycetota</taxon>
        <taxon>Actinomycetes</taxon>
        <taxon>Streptosporangiales</taxon>
        <taxon>Streptosporangiaceae</taxon>
        <taxon>Sphaerisporangium</taxon>
    </lineage>
</organism>
<name>A0ABV9CH33_9ACTN</name>
<evidence type="ECO:0000256" key="1">
    <source>
        <dbReference type="SAM" id="MobiDB-lite"/>
    </source>
</evidence>
<feature type="compositionally biased region" description="Low complexity" evidence="1">
    <location>
        <begin position="20"/>
        <end position="29"/>
    </location>
</feature>
<feature type="region of interest" description="Disordered" evidence="1">
    <location>
        <begin position="1"/>
        <end position="61"/>
    </location>
</feature>
<dbReference type="CDD" id="cd00093">
    <property type="entry name" value="HTH_XRE"/>
    <property type="match status" value="1"/>
</dbReference>
<dbReference type="Pfam" id="PF13560">
    <property type="entry name" value="HTH_31"/>
    <property type="match status" value="1"/>
</dbReference>
<dbReference type="EMBL" id="JBHSFP010000006">
    <property type="protein sequence ID" value="MFC4531593.1"/>
    <property type="molecule type" value="Genomic_DNA"/>
</dbReference>
<keyword evidence="3" id="KW-1185">Reference proteome</keyword>
<comment type="caution">
    <text evidence="2">The sequence shown here is derived from an EMBL/GenBank/DDBJ whole genome shotgun (WGS) entry which is preliminary data.</text>
</comment>
<gene>
    <name evidence="2" type="ORF">ACFO60_12520</name>
</gene>
<evidence type="ECO:0000313" key="3">
    <source>
        <dbReference type="Proteomes" id="UP001596004"/>
    </source>
</evidence>
<reference evidence="3" key="1">
    <citation type="journal article" date="2019" name="Int. J. Syst. Evol. Microbiol.">
        <title>The Global Catalogue of Microorganisms (GCM) 10K type strain sequencing project: providing services to taxonomists for standard genome sequencing and annotation.</title>
        <authorList>
            <consortium name="The Broad Institute Genomics Platform"/>
            <consortium name="The Broad Institute Genome Sequencing Center for Infectious Disease"/>
            <person name="Wu L."/>
            <person name="Ma J."/>
        </authorList>
    </citation>
    <scope>NUCLEOTIDE SEQUENCE [LARGE SCALE GENOMIC DNA]</scope>
    <source>
        <strain evidence="3">CGMCC 4.7132</strain>
    </source>
</reference>
<dbReference type="Gene3D" id="1.10.260.40">
    <property type="entry name" value="lambda repressor-like DNA-binding domains"/>
    <property type="match status" value="1"/>
</dbReference>
<sequence length="94" mass="10190">MRDLPPTEVPAFTPKPSPPRAGRAPARPAFSHGASPHRPEASDATNDSTGPALGLGQRIRHLRERRDMTREVLAGLIGKPASWPKQVESGRLRP</sequence>
<dbReference type="Proteomes" id="UP001596004">
    <property type="component" value="Unassembled WGS sequence"/>
</dbReference>
<evidence type="ECO:0000313" key="2">
    <source>
        <dbReference type="EMBL" id="MFC4531593.1"/>
    </source>
</evidence>
<accession>A0ABV9CH33</accession>
<proteinExistence type="predicted"/>
<dbReference type="RefSeq" id="WP_380840310.1">
    <property type="nucleotide sequence ID" value="NZ_JBHSFP010000006.1"/>
</dbReference>
<protein>
    <submittedName>
        <fullName evidence="2">Multiprotein-bridging factor 1 family protein</fullName>
    </submittedName>
</protein>
<dbReference type="SUPFAM" id="SSF47413">
    <property type="entry name" value="lambda repressor-like DNA-binding domains"/>
    <property type="match status" value="1"/>
</dbReference>
<dbReference type="InterPro" id="IPR001387">
    <property type="entry name" value="Cro/C1-type_HTH"/>
</dbReference>